<evidence type="ECO:0000313" key="3">
    <source>
        <dbReference type="Proteomes" id="UP001066276"/>
    </source>
</evidence>
<proteinExistence type="predicted"/>
<feature type="compositionally biased region" description="Low complexity" evidence="1">
    <location>
        <begin position="27"/>
        <end position="38"/>
    </location>
</feature>
<protein>
    <submittedName>
        <fullName evidence="2">Uncharacterized protein</fullName>
    </submittedName>
</protein>
<reference evidence="2" key="1">
    <citation type="journal article" date="2022" name="bioRxiv">
        <title>Sequencing and chromosome-scale assembly of the giantPleurodeles waltlgenome.</title>
        <authorList>
            <person name="Brown T."/>
            <person name="Elewa A."/>
            <person name="Iarovenko S."/>
            <person name="Subramanian E."/>
            <person name="Araus A.J."/>
            <person name="Petzold A."/>
            <person name="Susuki M."/>
            <person name="Suzuki K.-i.T."/>
            <person name="Hayashi T."/>
            <person name="Toyoda A."/>
            <person name="Oliveira C."/>
            <person name="Osipova E."/>
            <person name="Leigh N.D."/>
            <person name="Simon A."/>
            <person name="Yun M.H."/>
        </authorList>
    </citation>
    <scope>NUCLEOTIDE SEQUENCE</scope>
    <source>
        <strain evidence="2">20211129_DDA</strain>
        <tissue evidence="2">Liver</tissue>
    </source>
</reference>
<feature type="compositionally biased region" description="Pro residues" evidence="1">
    <location>
        <begin position="63"/>
        <end position="81"/>
    </location>
</feature>
<evidence type="ECO:0000256" key="1">
    <source>
        <dbReference type="SAM" id="MobiDB-lite"/>
    </source>
</evidence>
<dbReference type="Proteomes" id="UP001066276">
    <property type="component" value="Chromosome 6"/>
</dbReference>
<keyword evidence="3" id="KW-1185">Reference proteome</keyword>
<accession>A0AAV7Q8I8</accession>
<comment type="caution">
    <text evidence="2">The sequence shown here is derived from an EMBL/GenBank/DDBJ whole genome shotgun (WGS) entry which is preliminary data.</text>
</comment>
<feature type="compositionally biased region" description="Polar residues" evidence="1">
    <location>
        <begin position="39"/>
        <end position="60"/>
    </location>
</feature>
<feature type="compositionally biased region" description="Pro residues" evidence="1">
    <location>
        <begin position="15"/>
        <end position="26"/>
    </location>
</feature>
<feature type="compositionally biased region" description="Basic and acidic residues" evidence="1">
    <location>
        <begin position="102"/>
        <end position="117"/>
    </location>
</feature>
<evidence type="ECO:0000313" key="2">
    <source>
        <dbReference type="EMBL" id="KAJ1136866.1"/>
    </source>
</evidence>
<name>A0AAV7Q8I8_PLEWA</name>
<dbReference type="EMBL" id="JANPWB010000010">
    <property type="protein sequence ID" value="KAJ1136866.1"/>
    <property type="molecule type" value="Genomic_DNA"/>
</dbReference>
<feature type="compositionally biased region" description="Low complexity" evidence="1">
    <location>
        <begin position="1"/>
        <end position="14"/>
    </location>
</feature>
<organism evidence="2 3">
    <name type="scientific">Pleurodeles waltl</name>
    <name type="common">Iberian ribbed newt</name>
    <dbReference type="NCBI Taxonomy" id="8319"/>
    <lineage>
        <taxon>Eukaryota</taxon>
        <taxon>Metazoa</taxon>
        <taxon>Chordata</taxon>
        <taxon>Craniata</taxon>
        <taxon>Vertebrata</taxon>
        <taxon>Euteleostomi</taxon>
        <taxon>Amphibia</taxon>
        <taxon>Batrachia</taxon>
        <taxon>Caudata</taxon>
        <taxon>Salamandroidea</taxon>
        <taxon>Salamandridae</taxon>
        <taxon>Pleurodelinae</taxon>
        <taxon>Pleurodeles</taxon>
    </lineage>
</organism>
<dbReference type="AlphaFoldDB" id="A0AAV7Q8I8"/>
<feature type="region of interest" description="Disordered" evidence="1">
    <location>
        <begin position="1"/>
        <end position="117"/>
    </location>
</feature>
<gene>
    <name evidence="2" type="ORF">NDU88_003280</name>
</gene>
<sequence>MAANTATCPTTSTPPALPPAPPPASPPARLQPQQQSPAFSTVGSRPRLQETSCCVPQQVLTHAPPPAPPPQTPPQTPPPAPRHARTVAPPLTWLPSPVVSHPRIEESSWTRPSFHEA</sequence>